<comment type="subcellular location">
    <subcellularLocation>
        <location evidence="1">Membrane</location>
        <topology evidence="1">Multi-pass membrane protein</topology>
    </subcellularLocation>
</comment>
<feature type="domain" description="Potassium channel" evidence="11">
    <location>
        <begin position="126"/>
        <end position="186"/>
    </location>
</feature>
<feature type="transmembrane region" description="Helical" evidence="10">
    <location>
        <begin position="298"/>
        <end position="318"/>
    </location>
</feature>
<keyword evidence="13" id="KW-1185">Reference proteome</keyword>
<dbReference type="RefSeq" id="XP_038071302.1">
    <property type="nucleotide sequence ID" value="XM_038215374.1"/>
</dbReference>
<evidence type="ECO:0000256" key="7">
    <source>
        <dbReference type="ARBA" id="ARBA00023303"/>
    </source>
</evidence>
<dbReference type="OMA" id="SRSANGW"/>
<dbReference type="OrthoDB" id="297496at2759"/>
<dbReference type="InterPro" id="IPR003280">
    <property type="entry name" value="2pore_dom_K_chnl"/>
</dbReference>
<dbReference type="GO" id="GO:0005886">
    <property type="term" value="C:plasma membrane"/>
    <property type="evidence" value="ECO:0007669"/>
    <property type="project" value="TreeGrafter"/>
</dbReference>
<feature type="transmembrane region" description="Helical" evidence="10">
    <location>
        <begin position="164"/>
        <end position="186"/>
    </location>
</feature>
<feature type="region of interest" description="Disordered" evidence="9">
    <location>
        <begin position="251"/>
        <end position="288"/>
    </location>
</feature>
<dbReference type="GO" id="GO:0030322">
    <property type="term" value="P:stabilization of membrane potential"/>
    <property type="evidence" value="ECO:0007669"/>
    <property type="project" value="TreeGrafter"/>
</dbReference>
<feature type="transmembrane region" description="Helical" evidence="10">
    <location>
        <begin position="356"/>
        <end position="384"/>
    </location>
</feature>
<dbReference type="SUPFAM" id="SSF81324">
    <property type="entry name" value="Voltage-gated potassium channels"/>
    <property type="match status" value="2"/>
</dbReference>
<name>A0A914B778_PATMI</name>
<evidence type="ECO:0000256" key="1">
    <source>
        <dbReference type="ARBA" id="ARBA00004141"/>
    </source>
</evidence>
<evidence type="ECO:0000256" key="10">
    <source>
        <dbReference type="SAM" id="Phobius"/>
    </source>
</evidence>
<dbReference type="InterPro" id="IPR013099">
    <property type="entry name" value="K_chnl_dom"/>
</dbReference>
<proteinExistence type="inferred from homology"/>
<evidence type="ECO:0000259" key="11">
    <source>
        <dbReference type="Pfam" id="PF07885"/>
    </source>
</evidence>
<keyword evidence="5 8" id="KW-0406">Ion transport</keyword>
<protein>
    <recommendedName>
        <fullName evidence="11">Potassium channel domain-containing protein</fullName>
    </recommendedName>
</protein>
<dbReference type="GeneID" id="119740161"/>
<dbReference type="PANTHER" id="PTHR11003:SF330">
    <property type="entry name" value="POTASSIUM CHANNEL DOMAIN-CONTAINING PROTEIN"/>
    <property type="match status" value="1"/>
</dbReference>
<evidence type="ECO:0000313" key="12">
    <source>
        <dbReference type="EnsemblMetazoa" id="XP_038071302.1"/>
    </source>
</evidence>
<keyword evidence="3 8" id="KW-0812">Transmembrane</keyword>
<evidence type="ECO:0000256" key="9">
    <source>
        <dbReference type="SAM" id="MobiDB-lite"/>
    </source>
</evidence>
<dbReference type="AlphaFoldDB" id="A0A914B778"/>
<evidence type="ECO:0000256" key="4">
    <source>
        <dbReference type="ARBA" id="ARBA00022989"/>
    </source>
</evidence>
<dbReference type="EnsemblMetazoa" id="XM_038215374.1">
    <property type="protein sequence ID" value="XP_038071302.1"/>
    <property type="gene ID" value="LOC119740161"/>
</dbReference>
<feature type="domain" description="Potassium channel" evidence="11">
    <location>
        <begin position="305"/>
        <end position="370"/>
    </location>
</feature>
<evidence type="ECO:0000256" key="8">
    <source>
        <dbReference type="RuleBase" id="RU003857"/>
    </source>
</evidence>
<keyword evidence="2 8" id="KW-0813">Transport</keyword>
<keyword evidence="4 10" id="KW-1133">Transmembrane helix</keyword>
<organism evidence="12 13">
    <name type="scientific">Patiria miniata</name>
    <name type="common">Bat star</name>
    <name type="synonym">Asterina miniata</name>
    <dbReference type="NCBI Taxonomy" id="46514"/>
    <lineage>
        <taxon>Eukaryota</taxon>
        <taxon>Metazoa</taxon>
        <taxon>Echinodermata</taxon>
        <taxon>Eleutherozoa</taxon>
        <taxon>Asterozoa</taxon>
        <taxon>Asteroidea</taxon>
        <taxon>Valvatacea</taxon>
        <taxon>Valvatida</taxon>
        <taxon>Asterinidae</taxon>
        <taxon>Patiria</taxon>
    </lineage>
</organism>
<accession>A0A914B778</accession>
<dbReference type="Pfam" id="PF07885">
    <property type="entry name" value="Ion_trans_2"/>
    <property type="match status" value="2"/>
</dbReference>
<feature type="region of interest" description="Disordered" evidence="9">
    <location>
        <begin position="211"/>
        <end position="236"/>
    </location>
</feature>
<keyword evidence="6 10" id="KW-0472">Membrane</keyword>
<dbReference type="PRINTS" id="PR01333">
    <property type="entry name" value="2POREKCHANEL"/>
</dbReference>
<feature type="transmembrane region" description="Helical" evidence="10">
    <location>
        <begin position="133"/>
        <end position="152"/>
    </location>
</feature>
<sequence>MLRGIRRTVSSRSGDTMSSHAAVCEDTVAGSCCSPRLVRWLRGSLPVLLWTGYLLVGAAIFQAVEYPEAERQREIQANLTKTTNSTIVRLFTELLDNMNETMNDTKQNKILTELAINLKTMSDETVNITRWDFMNSALFCMTVVSTIGYGFLAPNTQLGRGLCIIYALIGIPLNIIVMASAGRALARYTRSVNRSLRQTWTRCAFWKKRVGPKMESSAPPRTRSKGEGTNDQRRRTHLRTLSLNREEFSDWSNRTSGEQTTTERDGDDDDRGLGVTGSPEPWNGDAPMDAISDTSSPAWLFLFLVLLYTCFFSAVMVITQPGWTVLDGFYYIIITITTIGFGDLQTSSNSDENTSLAYYLFGCLAIVIPVLGMILLSAGISIVVNQFGKKTKAIEEVVCGSSKTRG</sequence>
<dbReference type="Proteomes" id="UP000887568">
    <property type="component" value="Unplaced"/>
</dbReference>
<reference evidence="12" key="1">
    <citation type="submission" date="2022-11" db="UniProtKB">
        <authorList>
            <consortium name="EnsemblMetazoa"/>
        </authorList>
    </citation>
    <scope>IDENTIFICATION</scope>
</reference>
<evidence type="ECO:0000256" key="2">
    <source>
        <dbReference type="ARBA" id="ARBA00022448"/>
    </source>
</evidence>
<evidence type="ECO:0000256" key="6">
    <source>
        <dbReference type="ARBA" id="ARBA00023136"/>
    </source>
</evidence>
<evidence type="ECO:0000256" key="3">
    <source>
        <dbReference type="ARBA" id="ARBA00022692"/>
    </source>
</evidence>
<evidence type="ECO:0000256" key="5">
    <source>
        <dbReference type="ARBA" id="ARBA00023065"/>
    </source>
</evidence>
<dbReference type="GO" id="GO:0022841">
    <property type="term" value="F:potassium ion leak channel activity"/>
    <property type="evidence" value="ECO:0007669"/>
    <property type="project" value="TreeGrafter"/>
</dbReference>
<dbReference type="PANTHER" id="PTHR11003">
    <property type="entry name" value="POTASSIUM CHANNEL, SUBFAMILY K"/>
    <property type="match status" value="1"/>
</dbReference>
<comment type="similarity">
    <text evidence="8">Belongs to the two pore domain potassium channel (TC 1.A.1.8) family.</text>
</comment>
<keyword evidence="7 8" id="KW-0407">Ion channel</keyword>
<feature type="compositionally biased region" description="Basic and acidic residues" evidence="9">
    <location>
        <begin position="224"/>
        <end position="233"/>
    </location>
</feature>
<dbReference type="GO" id="GO:0015271">
    <property type="term" value="F:outward rectifier potassium channel activity"/>
    <property type="evidence" value="ECO:0007669"/>
    <property type="project" value="TreeGrafter"/>
</dbReference>
<evidence type="ECO:0000313" key="13">
    <source>
        <dbReference type="Proteomes" id="UP000887568"/>
    </source>
</evidence>
<dbReference type="Gene3D" id="1.10.287.70">
    <property type="match status" value="1"/>
</dbReference>